<dbReference type="SUPFAM" id="SSF55874">
    <property type="entry name" value="ATPase domain of HSP90 chaperone/DNA topoisomerase II/histidine kinase"/>
    <property type="match status" value="1"/>
</dbReference>
<dbReference type="InterPro" id="IPR000700">
    <property type="entry name" value="PAS-assoc_C"/>
</dbReference>
<dbReference type="GO" id="GO:0016301">
    <property type="term" value="F:kinase activity"/>
    <property type="evidence" value="ECO:0007669"/>
    <property type="project" value="UniProtKB-KW"/>
</dbReference>
<dbReference type="SMART" id="SM00387">
    <property type="entry name" value="HATPase_c"/>
    <property type="match status" value="1"/>
</dbReference>
<dbReference type="eggNOG" id="COG3920">
    <property type="taxonomic scope" value="Bacteria"/>
</dbReference>
<protein>
    <submittedName>
        <fullName evidence="5">Signal transduction histidine kinase</fullName>
    </submittedName>
</protein>
<dbReference type="Gene3D" id="3.10.580.10">
    <property type="entry name" value="CBS-domain"/>
    <property type="match status" value="1"/>
</dbReference>
<dbReference type="Pfam" id="PF13426">
    <property type="entry name" value="PAS_9"/>
    <property type="match status" value="1"/>
</dbReference>
<dbReference type="InterPro" id="IPR036890">
    <property type="entry name" value="HATPase_C_sf"/>
</dbReference>
<dbReference type="PANTHER" id="PTHR43065:SF23">
    <property type="entry name" value="SENSOR HISTIDINE KINASE PDTAS"/>
    <property type="match status" value="1"/>
</dbReference>
<dbReference type="Pfam" id="PF08447">
    <property type="entry name" value="PAS_3"/>
    <property type="match status" value="1"/>
</dbReference>
<dbReference type="KEGG" id="cyn:Cyan7425_4431"/>
<dbReference type="Pfam" id="PF08448">
    <property type="entry name" value="PAS_4"/>
    <property type="match status" value="1"/>
</dbReference>
<evidence type="ECO:0000256" key="1">
    <source>
        <dbReference type="PROSITE-ProRule" id="PRU00703"/>
    </source>
</evidence>
<organism evidence="5">
    <name type="scientific">Cyanothece sp. (strain PCC 7425 / ATCC 29141)</name>
    <dbReference type="NCBI Taxonomy" id="395961"/>
    <lineage>
        <taxon>Bacteria</taxon>
        <taxon>Bacillati</taxon>
        <taxon>Cyanobacteriota</taxon>
        <taxon>Cyanophyceae</taxon>
        <taxon>Gomontiellales</taxon>
        <taxon>Cyanothecaceae</taxon>
        <taxon>Cyanothece</taxon>
    </lineage>
</organism>
<evidence type="ECO:0000259" key="3">
    <source>
        <dbReference type="PROSITE" id="PS50113"/>
    </source>
</evidence>
<feature type="domain" description="PAS" evidence="2">
    <location>
        <begin position="174"/>
        <end position="228"/>
    </location>
</feature>
<dbReference type="PROSITE" id="PS50113">
    <property type="entry name" value="PAC"/>
    <property type="match status" value="1"/>
</dbReference>
<dbReference type="InterPro" id="IPR003594">
    <property type="entry name" value="HATPase_dom"/>
</dbReference>
<keyword evidence="5" id="KW-0418">Kinase</keyword>
<dbReference type="Pfam" id="PF00571">
    <property type="entry name" value="CBS"/>
    <property type="match status" value="2"/>
</dbReference>
<feature type="domain" description="PAC" evidence="3">
    <location>
        <begin position="372"/>
        <end position="423"/>
    </location>
</feature>
<dbReference type="NCBIfam" id="TIGR00229">
    <property type="entry name" value="sensory_box"/>
    <property type="match status" value="2"/>
</dbReference>
<dbReference type="PROSITE" id="PS50112">
    <property type="entry name" value="PAS"/>
    <property type="match status" value="2"/>
</dbReference>
<dbReference type="SUPFAM" id="SSF54631">
    <property type="entry name" value="CBS-domain pair"/>
    <property type="match status" value="1"/>
</dbReference>
<evidence type="ECO:0000259" key="4">
    <source>
        <dbReference type="PROSITE" id="PS51371"/>
    </source>
</evidence>
<dbReference type="SUPFAM" id="SSF55785">
    <property type="entry name" value="PYP-like sensor domain (PAS domain)"/>
    <property type="match status" value="3"/>
</dbReference>
<keyword evidence="5" id="KW-0808">Transferase</keyword>
<dbReference type="Gene3D" id="3.30.450.20">
    <property type="entry name" value="PAS domain"/>
    <property type="match status" value="3"/>
</dbReference>
<feature type="domain" description="CBS" evidence="4">
    <location>
        <begin position="76"/>
        <end position="136"/>
    </location>
</feature>
<dbReference type="CDD" id="cd04620">
    <property type="entry name" value="CBS_two-component_sensor_histidine_kinase_repeat1"/>
    <property type="match status" value="1"/>
</dbReference>
<dbReference type="CDD" id="cd00130">
    <property type="entry name" value="PAS"/>
    <property type="match status" value="3"/>
</dbReference>
<dbReference type="InterPro" id="IPR011495">
    <property type="entry name" value="Sig_transdc_His_kin_sub2_dim/P"/>
</dbReference>
<dbReference type="InterPro" id="IPR046342">
    <property type="entry name" value="CBS_dom_sf"/>
</dbReference>
<dbReference type="InterPro" id="IPR000644">
    <property type="entry name" value="CBS_dom"/>
</dbReference>
<proteinExistence type="predicted"/>
<name>B8HJZ1_CYAP4</name>
<sequence length="767" mass="85884">MSPYLPALAEIIDRFPLTATPETPVRVAIAQLNQCSASCLLVVEAAKVVGIFTRSNALKLMAAGADLSQTDLKTGMTCPVISLTLSPRQTVITAFSLMQQHQIRHLPILDDRGQLLGLVTQDVLIRVLDPVNLVETQVSQGPAAFQVFRSIKSSPAENEPVQVSCEALVSPQPPENPWKALFDHALDAILIADNQGCYLDANPAACELFGVTKAELLGSSIANFANPELDVKPIWQQFLQQGQMSGEFSLHRPDGTIRETEFAAIANFIPGCHLSIVRDISDRKQLELSLQASERKVSRILDSAIAAFVSFRIFTDRQWEYEYHSAGYEKLFGYSREELAANPTLWWSRVVPQDRETVLMPLFESLFTKTNLTAEYRFYHKDGSVRWISSTYAAEKIGSDCCRVTALSQDITERKQAEMALSQSEERFRISQDLSLDAFTILESVRNEAGVIIDFVWTYANLKAAAVLKRSVDELIGQRLLDVLPGNQTESELFERYVRVVETGESHDLEIPYNSDGITGWFRNMAVKLKDGVAISFSDITERKQAEARLKSTLKEKILLLKETHHRLKNNLEIVASLLMLQADKTEDTYVRSILQESQERIYAIALVHEHLYKSSNLSQVDFSAYARNLVEKVFITWGNSSLHLHLSLEPIILNLETALPCGLLLNELVSNALKHGFPSPAVGDIWVQFKQVRDSFLLLVKDNGIGFPPDLNFRQTESLGMQLVCDLAQQLNGTFSIKPLEENSTALQPGTCCQLCFRELIYSKRL</sequence>
<dbReference type="HOGENOM" id="CLU_000445_114_57_3"/>
<dbReference type="InterPro" id="IPR000014">
    <property type="entry name" value="PAS"/>
</dbReference>
<dbReference type="OrthoDB" id="432643at2"/>
<dbReference type="InterPro" id="IPR035965">
    <property type="entry name" value="PAS-like_dom_sf"/>
</dbReference>
<gene>
    <name evidence="5" type="ordered locus">Cyan7425_4431</name>
</gene>
<dbReference type="STRING" id="395961.Cyan7425_4431"/>
<dbReference type="SMART" id="SM00086">
    <property type="entry name" value="PAC"/>
    <property type="match status" value="2"/>
</dbReference>
<dbReference type="InterPro" id="IPR001610">
    <property type="entry name" value="PAC"/>
</dbReference>
<dbReference type="eggNOG" id="COG0517">
    <property type="taxonomic scope" value="Bacteria"/>
</dbReference>
<keyword evidence="1" id="KW-0129">CBS domain</keyword>
<dbReference type="InterPro" id="IPR013656">
    <property type="entry name" value="PAS_4"/>
</dbReference>
<evidence type="ECO:0000259" key="2">
    <source>
        <dbReference type="PROSITE" id="PS50112"/>
    </source>
</evidence>
<dbReference type="eggNOG" id="COG2202">
    <property type="taxonomic scope" value="Bacteria"/>
</dbReference>
<dbReference type="PROSITE" id="PS51371">
    <property type="entry name" value="CBS"/>
    <property type="match status" value="2"/>
</dbReference>
<dbReference type="InterPro" id="IPR013655">
    <property type="entry name" value="PAS_fold_3"/>
</dbReference>
<dbReference type="SMART" id="SM00116">
    <property type="entry name" value="CBS"/>
    <property type="match status" value="2"/>
</dbReference>
<reference evidence="5" key="1">
    <citation type="submission" date="2009-01" db="EMBL/GenBank/DDBJ databases">
        <title>Complete sequence of chromosome Cyanothece sp. PCC 7425.</title>
        <authorList>
            <consortium name="US DOE Joint Genome Institute"/>
            <person name="Lucas S."/>
            <person name="Copeland A."/>
            <person name="Lapidus A."/>
            <person name="Glavina del Rio T."/>
            <person name="Dalin E."/>
            <person name="Tice H."/>
            <person name="Bruce D."/>
            <person name="Goodwin L."/>
            <person name="Pitluck S."/>
            <person name="Sims D."/>
            <person name="Meineke L."/>
            <person name="Brettin T."/>
            <person name="Detter J.C."/>
            <person name="Han C."/>
            <person name="Larimer F."/>
            <person name="Land M."/>
            <person name="Hauser L."/>
            <person name="Kyrpides N."/>
            <person name="Ovchinnikova G."/>
            <person name="Liberton M."/>
            <person name="Stoeckel J."/>
            <person name="Banerjee A."/>
            <person name="Singh A."/>
            <person name="Page L."/>
            <person name="Sato H."/>
            <person name="Zhao L."/>
            <person name="Sherman L."/>
            <person name="Pakrasi H."/>
            <person name="Richardson P."/>
        </authorList>
    </citation>
    <scope>NUCLEOTIDE SEQUENCE</scope>
    <source>
        <strain evidence="5">PCC 7425</strain>
    </source>
</reference>
<accession>B8HJZ1</accession>
<dbReference type="Pfam" id="PF02518">
    <property type="entry name" value="HATPase_c"/>
    <property type="match status" value="1"/>
</dbReference>
<dbReference type="AlphaFoldDB" id="B8HJZ1"/>
<evidence type="ECO:0000313" key="5">
    <source>
        <dbReference type="EMBL" id="ACL46741.1"/>
    </source>
</evidence>
<dbReference type="EMBL" id="CP001344">
    <property type="protein sequence ID" value="ACL46741.1"/>
    <property type="molecule type" value="Genomic_DNA"/>
</dbReference>
<dbReference type="SMART" id="SM00091">
    <property type="entry name" value="PAS"/>
    <property type="match status" value="3"/>
</dbReference>
<feature type="domain" description="PAS" evidence="2">
    <location>
        <begin position="293"/>
        <end position="358"/>
    </location>
</feature>
<feature type="domain" description="CBS" evidence="4">
    <location>
        <begin position="12"/>
        <end position="67"/>
    </location>
</feature>
<dbReference type="Gene3D" id="3.30.565.10">
    <property type="entry name" value="Histidine kinase-like ATPase, C-terminal domain"/>
    <property type="match status" value="1"/>
</dbReference>
<dbReference type="PANTHER" id="PTHR43065">
    <property type="entry name" value="SENSOR HISTIDINE KINASE"/>
    <property type="match status" value="1"/>
</dbReference>
<dbReference type="Pfam" id="PF07568">
    <property type="entry name" value="HisKA_2"/>
    <property type="match status" value="1"/>
</dbReference>